<dbReference type="AlphaFoldDB" id="A0AAE6YLI0"/>
<accession>A0AAE6YLI0</accession>
<evidence type="ECO:0000313" key="2">
    <source>
        <dbReference type="EMBL" id="QIW58275.1"/>
    </source>
</evidence>
<protein>
    <submittedName>
        <fullName evidence="2">Uncharacterized protein</fullName>
    </submittedName>
</protein>
<dbReference type="EMBL" id="CP047628">
    <property type="protein sequence ID" value="QIW58275.1"/>
    <property type="molecule type" value="Genomic_DNA"/>
</dbReference>
<name>A0AAE6YLI0_9LACT</name>
<gene>
    <name evidence="2" type="ORF">GU334_04885</name>
</gene>
<dbReference type="Proteomes" id="UP000501558">
    <property type="component" value="Chromosome"/>
</dbReference>
<reference evidence="2 3" key="1">
    <citation type="submission" date="2019-12" db="EMBL/GenBank/DDBJ databases">
        <title>Whole genome sequences of Lactococcus raffinolactis strains isolated from sewage.</title>
        <authorList>
            <person name="Ybazeta G."/>
            <person name="Ross M."/>
            <person name="Brabant-Kirwan D."/>
            <person name="Saleh M."/>
            <person name="Dillon J.A."/>
            <person name="Splinter K."/>
            <person name="Nokhbeh R."/>
        </authorList>
    </citation>
    <scope>NUCLEOTIDE SEQUENCE [LARGE SCALE GENOMIC DNA]</scope>
    <source>
        <strain evidence="2 3">Lr_19_14</strain>
    </source>
</reference>
<evidence type="ECO:0000256" key="1">
    <source>
        <dbReference type="SAM" id="Phobius"/>
    </source>
</evidence>
<sequence>MEKEKYAKLFKAIVGRELTAQEFLQAKSNDFDPKQIKKIAGLTVGLNSDEQAVDDHGNVEATVAGTTQTEVKAAQKIAMNSVGETLKPTTKKKVPTKLIIAIVAVLIIGAGIFGFVKSRPVDVTKDINVTFTGYDGYGTANYNSEKIHQVITEKLALKAGFSKAESHKLISLDSLSDYLTNSKYRAKASKLMKWISDLEITFDADSNLKNGDNVTFKIKPEKGTPLKAVDKTYQVKGLKKTKKVSASELSKDEITFSGYDGYGLVDYDDSKLELISSDESGTLSNGDMLKFEFTSDYLDTLLTEGKAVTDKTFKVKVSDLKDINKISKLDTLYSKIPDLVKEEFKDKPAGEYGSYDLTYKVEPQKSFIHFFDDEYYDEAYLSLVITYKITRTQTWVKDDTLDNKKKGDVETKEVYTYLGYQNVEVYKDAVVLSDLSETSGLSWSNYLDIDAVYTDLEKSGYGEYQPKN</sequence>
<feature type="transmembrane region" description="Helical" evidence="1">
    <location>
        <begin position="98"/>
        <end position="116"/>
    </location>
</feature>
<keyword evidence="3" id="KW-1185">Reference proteome</keyword>
<keyword evidence="1" id="KW-1133">Transmembrane helix</keyword>
<keyword evidence="1" id="KW-0472">Membrane</keyword>
<keyword evidence="1" id="KW-0812">Transmembrane</keyword>
<proteinExistence type="predicted"/>
<dbReference type="RefSeq" id="WP_167841239.1">
    <property type="nucleotide sequence ID" value="NZ_CP047628.1"/>
</dbReference>
<organism evidence="2 3">
    <name type="scientific">Pseudolactococcus raffinolactis</name>
    <dbReference type="NCBI Taxonomy" id="1366"/>
    <lineage>
        <taxon>Bacteria</taxon>
        <taxon>Bacillati</taxon>
        <taxon>Bacillota</taxon>
        <taxon>Bacilli</taxon>
        <taxon>Lactobacillales</taxon>
        <taxon>Streptococcaceae</taxon>
        <taxon>Pseudolactococcus</taxon>
    </lineage>
</organism>
<evidence type="ECO:0000313" key="3">
    <source>
        <dbReference type="Proteomes" id="UP000501558"/>
    </source>
</evidence>